<evidence type="ECO:0000259" key="6">
    <source>
        <dbReference type="Pfam" id="PF02782"/>
    </source>
</evidence>
<dbReference type="GO" id="GO:0005524">
    <property type="term" value="F:ATP binding"/>
    <property type="evidence" value="ECO:0007669"/>
    <property type="project" value="UniProtKB-KW"/>
</dbReference>
<reference evidence="7 8" key="1">
    <citation type="journal article" date="2013" name="J. Biotechnol.">
        <title>Establishment and interpretation of the genome sequence of the phytopathogenic fungus Rhizoctonia solani AG1-IB isolate 7/3/14.</title>
        <authorList>
            <person name="Wibberg D.W."/>
            <person name="Jelonek L.J."/>
            <person name="Rupp O.R."/>
            <person name="Hennig M.H."/>
            <person name="Eikmeyer F.E."/>
            <person name="Goesmann A.G."/>
            <person name="Hartmann A.H."/>
            <person name="Borriss R.B."/>
            <person name="Grosch R.G."/>
            <person name="Puehler A.P."/>
            <person name="Schlueter A.S."/>
        </authorList>
    </citation>
    <scope>NUCLEOTIDE SEQUENCE [LARGE SCALE GENOMIC DNA]</scope>
    <source>
        <strain evidence="8">AG1-IB / isolate 7/3/14</strain>
    </source>
</reference>
<dbReference type="InterPro" id="IPR018485">
    <property type="entry name" value="FGGY_C"/>
</dbReference>
<comment type="caution">
    <text evidence="7">The sequence shown here is derived from an EMBL/GenBank/DDBJ whole genome shotgun (WGS) entry which is preliminary data.</text>
</comment>
<keyword evidence="5" id="KW-0067">ATP-binding</keyword>
<dbReference type="GO" id="GO:0004370">
    <property type="term" value="F:glycerol kinase activity"/>
    <property type="evidence" value="ECO:0007669"/>
    <property type="project" value="UniProtKB-EC"/>
</dbReference>
<dbReference type="EC" id="2.7.1.30" evidence="7"/>
<comment type="similarity">
    <text evidence="1">Belongs to the FGGY kinase family.</text>
</comment>
<evidence type="ECO:0000313" key="7">
    <source>
        <dbReference type="EMBL" id="CCO30770.1"/>
    </source>
</evidence>
<dbReference type="GO" id="GO:0006641">
    <property type="term" value="P:triglyceride metabolic process"/>
    <property type="evidence" value="ECO:0007669"/>
    <property type="project" value="TreeGrafter"/>
</dbReference>
<organism evidence="7 8">
    <name type="scientific">Thanatephorus cucumeris (strain AG1-IB / isolate 7/3/14)</name>
    <name type="common">Lettuce bottom rot fungus</name>
    <name type="synonym">Rhizoctonia solani</name>
    <dbReference type="NCBI Taxonomy" id="1108050"/>
    <lineage>
        <taxon>Eukaryota</taxon>
        <taxon>Fungi</taxon>
        <taxon>Dikarya</taxon>
        <taxon>Basidiomycota</taxon>
        <taxon>Agaricomycotina</taxon>
        <taxon>Agaricomycetes</taxon>
        <taxon>Cantharellales</taxon>
        <taxon>Ceratobasidiaceae</taxon>
        <taxon>Rhizoctonia</taxon>
        <taxon>Rhizoctonia solani AG-1</taxon>
    </lineage>
</organism>
<evidence type="ECO:0000256" key="1">
    <source>
        <dbReference type="ARBA" id="ARBA00009156"/>
    </source>
</evidence>
<sequence length="118" mass="13031">MAKDSGVELQHLKVDGGMTNGDLAMQLQADIGGFEVIRPEMRESTALGSALLAGSAIRLFGWDISKPETLSRVNTKGSASFNPRTTQEQRVLKWLGWQRAVERSKGWNAEYVDYGDDD</sequence>
<dbReference type="GO" id="GO:0046167">
    <property type="term" value="P:glycerol-3-phosphate biosynthetic process"/>
    <property type="evidence" value="ECO:0007669"/>
    <property type="project" value="TreeGrafter"/>
</dbReference>
<keyword evidence="2 7" id="KW-0808">Transferase</keyword>
<dbReference type="EMBL" id="CAOJ01006955">
    <property type="protein sequence ID" value="CCO30770.1"/>
    <property type="molecule type" value="Genomic_DNA"/>
</dbReference>
<dbReference type="InterPro" id="IPR043129">
    <property type="entry name" value="ATPase_NBD"/>
</dbReference>
<evidence type="ECO:0000256" key="4">
    <source>
        <dbReference type="ARBA" id="ARBA00022777"/>
    </source>
</evidence>
<dbReference type="SUPFAM" id="SSF53067">
    <property type="entry name" value="Actin-like ATPase domain"/>
    <property type="match status" value="1"/>
</dbReference>
<dbReference type="Proteomes" id="UP000012065">
    <property type="component" value="Unassembled WGS sequence"/>
</dbReference>
<dbReference type="GO" id="GO:0006071">
    <property type="term" value="P:glycerol metabolic process"/>
    <property type="evidence" value="ECO:0007669"/>
    <property type="project" value="TreeGrafter"/>
</dbReference>
<gene>
    <name evidence="7" type="primary">GK</name>
    <name evidence="7" type="ORF">BN14_04802</name>
</gene>
<keyword evidence="4 7" id="KW-0418">Kinase</keyword>
<dbReference type="PANTHER" id="PTHR10196:SF69">
    <property type="entry name" value="GLYCEROL KINASE"/>
    <property type="match status" value="1"/>
</dbReference>
<name>M5BW33_THACB</name>
<keyword evidence="3" id="KW-0547">Nucleotide-binding</keyword>
<evidence type="ECO:0000256" key="5">
    <source>
        <dbReference type="ARBA" id="ARBA00022840"/>
    </source>
</evidence>
<dbReference type="HOGENOM" id="CLU_009281_8_4_1"/>
<dbReference type="PANTHER" id="PTHR10196">
    <property type="entry name" value="SUGAR KINASE"/>
    <property type="match status" value="1"/>
</dbReference>
<dbReference type="Pfam" id="PF02782">
    <property type="entry name" value="FGGY_C"/>
    <property type="match status" value="1"/>
</dbReference>
<dbReference type="GO" id="GO:0005739">
    <property type="term" value="C:mitochondrion"/>
    <property type="evidence" value="ECO:0007669"/>
    <property type="project" value="TreeGrafter"/>
</dbReference>
<evidence type="ECO:0000256" key="2">
    <source>
        <dbReference type="ARBA" id="ARBA00022679"/>
    </source>
</evidence>
<protein>
    <submittedName>
        <fullName evidence="7">Glycerol kinase</fullName>
        <ecNumber evidence="7">2.7.1.30</ecNumber>
    </submittedName>
</protein>
<evidence type="ECO:0000313" key="8">
    <source>
        <dbReference type="Proteomes" id="UP000012065"/>
    </source>
</evidence>
<proteinExistence type="inferred from homology"/>
<feature type="domain" description="Carbohydrate kinase FGGY C-terminal" evidence="6">
    <location>
        <begin position="1"/>
        <end position="56"/>
    </location>
</feature>
<accession>M5BW33</accession>
<dbReference type="Gene3D" id="3.30.420.40">
    <property type="match status" value="1"/>
</dbReference>
<dbReference type="AlphaFoldDB" id="M5BW33"/>
<evidence type="ECO:0000256" key="3">
    <source>
        <dbReference type="ARBA" id="ARBA00022741"/>
    </source>
</evidence>